<dbReference type="PRINTS" id="PR00502">
    <property type="entry name" value="NUDIXFAMILY"/>
</dbReference>
<dbReference type="PANTHER" id="PTHR43046">
    <property type="entry name" value="GDP-MANNOSE MANNOSYL HYDROLASE"/>
    <property type="match status" value="1"/>
</dbReference>
<proteinExistence type="inferred from homology"/>
<comment type="similarity">
    <text evidence="4">Belongs to the Nudix hydrolase family.</text>
</comment>
<dbReference type="Proteomes" id="UP000322997">
    <property type="component" value="Unassembled WGS sequence"/>
</dbReference>
<dbReference type="InterPro" id="IPR015797">
    <property type="entry name" value="NUDIX_hydrolase-like_dom_sf"/>
</dbReference>
<evidence type="ECO:0000256" key="2">
    <source>
        <dbReference type="ARBA" id="ARBA00022801"/>
    </source>
</evidence>
<evidence type="ECO:0000259" key="5">
    <source>
        <dbReference type="PROSITE" id="PS51462"/>
    </source>
</evidence>
<dbReference type="Pfam" id="PF00293">
    <property type="entry name" value="NUDIX"/>
    <property type="match status" value="1"/>
</dbReference>
<keyword evidence="2 4" id="KW-0378">Hydrolase</keyword>
<protein>
    <submittedName>
        <fullName evidence="6">NUDIX domain-containing protein</fullName>
    </submittedName>
</protein>
<reference evidence="6 7" key="1">
    <citation type="submission" date="2019-08" db="EMBL/GenBank/DDBJ databases">
        <title>Bacillus genomes from the desert of Cuatro Cienegas, Coahuila.</title>
        <authorList>
            <person name="Olmedo-Alvarez G."/>
        </authorList>
    </citation>
    <scope>NUCLEOTIDE SEQUENCE [LARGE SCALE GENOMIC DNA]</scope>
    <source>
        <strain evidence="6 7">CH108_3D</strain>
    </source>
</reference>
<dbReference type="PROSITE" id="PS51462">
    <property type="entry name" value="NUDIX"/>
    <property type="match status" value="1"/>
</dbReference>
<dbReference type="EMBL" id="VTEQ01000001">
    <property type="protein sequence ID" value="TYS56465.1"/>
    <property type="molecule type" value="Genomic_DNA"/>
</dbReference>
<dbReference type="InterPro" id="IPR000086">
    <property type="entry name" value="NUDIX_hydrolase_dom"/>
</dbReference>
<dbReference type="PANTHER" id="PTHR43046:SF12">
    <property type="entry name" value="GDP-MANNOSE MANNOSYL HYDROLASE"/>
    <property type="match status" value="1"/>
</dbReference>
<evidence type="ECO:0000313" key="7">
    <source>
        <dbReference type="Proteomes" id="UP000322997"/>
    </source>
</evidence>
<dbReference type="InterPro" id="IPR020476">
    <property type="entry name" value="Nudix_hydrolase"/>
</dbReference>
<evidence type="ECO:0000313" key="6">
    <source>
        <dbReference type="EMBL" id="TYS56465.1"/>
    </source>
</evidence>
<feature type="domain" description="Nudix hydrolase" evidence="5">
    <location>
        <begin position="6"/>
        <end position="133"/>
    </location>
</feature>
<dbReference type="AlphaFoldDB" id="A0A5D4RYJ3"/>
<organism evidence="6 7">
    <name type="scientific">Rossellomorea marisflavi</name>
    <dbReference type="NCBI Taxonomy" id="189381"/>
    <lineage>
        <taxon>Bacteria</taxon>
        <taxon>Bacillati</taxon>
        <taxon>Bacillota</taxon>
        <taxon>Bacilli</taxon>
        <taxon>Bacillales</taxon>
        <taxon>Bacillaceae</taxon>
        <taxon>Rossellomorea</taxon>
    </lineage>
</organism>
<dbReference type="SUPFAM" id="SSF55811">
    <property type="entry name" value="Nudix"/>
    <property type="match status" value="1"/>
</dbReference>
<dbReference type="PROSITE" id="PS00893">
    <property type="entry name" value="NUDIX_BOX"/>
    <property type="match status" value="1"/>
</dbReference>
<evidence type="ECO:0000256" key="1">
    <source>
        <dbReference type="ARBA" id="ARBA00001946"/>
    </source>
</evidence>
<sequence length="133" mass="14949">MTMTREPRDRAGVLLIEEGCIALIERIKDGRIYYVIPGGGIEPDETPMEAACREAHEELGITVSSIQPCMMFKQKGVHHYFLVGKYEGTFGTGRGDEFTGNLRGSYRPVWMSLDEAVSTTLYPEQVKSFLVNR</sequence>
<comment type="cofactor">
    <cofactor evidence="1">
        <name>Mg(2+)</name>
        <dbReference type="ChEBI" id="CHEBI:18420"/>
    </cofactor>
</comment>
<evidence type="ECO:0000256" key="4">
    <source>
        <dbReference type="RuleBase" id="RU003476"/>
    </source>
</evidence>
<dbReference type="GO" id="GO:0016787">
    <property type="term" value="F:hydrolase activity"/>
    <property type="evidence" value="ECO:0007669"/>
    <property type="project" value="UniProtKB-KW"/>
</dbReference>
<comment type="caution">
    <text evidence="6">The sequence shown here is derived from an EMBL/GenBank/DDBJ whole genome shotgun (WGS) entry which is preliminary data.</text>
</comment>
<dbReference type="Gene3D" id="3.90.79.10">
    <property type="entry name" value="Nucleoside Triphosphate Pyrophosphohydrolase"/>
    <property type="match status" value="1"/>
</dbReference>
<accession>A0A5D4RYJ3</accession>
<dbReference type="InterPro" id="IPR020084">
    <property type="entry name" value="NUDIX_hydrolase_CS"/>
</dbReference>
<keyword evidence="3" id="KW-0460">Magnesium</keyword>
<dbReference type="CDD" id="cd04669">
    <property type="entry name" value="NUDIX_Hydrolase"/>
    <property type="match status" value="1"/>
</dbReference>
<gene>
    <name evidence="6" type="ORF">FZC83_02510</name>
</gene>
<evidence type="ECO:0000256" key="3">
    <source>
        <dbReference type="ARBA" id="ARBA00022842"/>
    </source>
</evidence>
<name>A0A5D4RYJ3_9BACI</name>